<dbReference type="Gene3D" id="3.40.190.10">
    <property type="entry name" value="Periplasmic binding protein-like II"/>
    <property type="match status" value="1"/>
</dbReference>
<evidence type="ECO:0000259" key="2">
    <source>
        <dbReference type="Pfam" id="PF12728"/>
    </source>
</evidence>
<dbReference type="NCBIfam" id="TIGR01764">
    <property type="entry name" value="excise"/>
    <property type="match status" value="1"/>
</dbReference>
<organism evidence="3 4">
    <name type="scientific">Ruminiclostridium cellobioparum subsp. termitidis CT1112</name>
    <dbReference type="NCBI Taxonomy" id="1195236"/>
    <lineage>
        <taxon>Bacteria</taxon>
        <taxon>Bacillati</taxon>
        <taxon>Bacillota</taxon>
        <taxon>Clostridia</taxon>
        <taxon>Eubacteriales</taxon>
        <taxon>Oscillospiraceae</taxon>
        <taxon>Ruminiclostridium</taxon>
    </lineage>
</organism>
<dbReference type="STRING" id="1195236.CTER_2849"/>
<dbReference type="InterPro" id="IPR010093">
    <property type="entry name" value="SinI_DNA-bd"/>
</dbReference>
<feature type="domain" description="Helix-turn-helix" evidence="2">
    <location>
        <begin position="6"/>
        <end position="53"/>
    </location>
</feature>
<evidence type="ECO:0000313" key="3">
    <source>
        <dbReference type="EMBL" id="EMS71271.1"/>
    </source>
</evidence>
<dbReference type="PATRIC" id="fig|1195236.3.peg.3170"/>
<dbReference type="Pfam" id="PF12727">
    <property type="entry name" value="PBP_like"/>
    <property type="match status" value="1"/>
</dbReference>
<name>S0FLT0_RUMCE</name>
<comment type="caution">
    <text evidence="3">The sequence shown here is derived from an EMBL/GenBank/DDBJ whole genome shotgun (WGS) entry which is preliminary data.</text>
</comment>
<evidence type="ECO:0000313" key="4">
    <source>
        <dbReference type="Proteomes" id="UP000014155"/>
    </source>
</evidence>
<dbReference type="eggNOG" id="COG1910">
    <property type="taxonomic scope" value="Bacteria"/>
</dbReference>
<evidence type="ECO:0000259" key="1">
    <source>
        <dbReference type="Pfam" id="PF12727"/>
    </source>
</evidence>
<keyword evidence="4" id="KW-1185">Reference proteome</keyword>
<accession>S0FLT0</accession>
<dbReference type="PANTHER" id="PTHR38431:SF1">
    <property type="entry name" value="BLL2305 PROTEIN"/>
    <property type="match status" value="1"/>
</dbReference>
<dbReference type="GO" id="GO:0003677">
    <property type="term" value="F:DNA binding"/>
    <property type="evidence" value="ECO:0007669"/>
    <property type="project" value="InterPro"/>
</dbReference>
<dbReference type="InterPro" id="IPR024370">
    <property type="entry name" value="PBP_domain"/>
</dbReference>
<dbReference type="RefSeq" id="WP_004626802.1">
    <property type="nucleotide sequence ID" value="NZ_AORV01000040.1"/>
</dbReference>
<gene>
    <name evidence="3" type="ORF">CTER_2849</name>
</gene>
<dbReference type="Proteomes" id="UP000014155">
    <property type="component" value="Unassembled WGS sequence"/>
</dbReference>
<dbReference type="Pfam" id="PF12728">
    <property type="entry name" value="HTH_17"/>
    <property type="match status" value="1"/>
</dbReference>
<protein>
    <submittedName>
        <fullName evidence="3">DNA binding domain, excisionase family</fullName>
    </submittedName>
</protein>
<dbReference type="SUPFAM" id="SSF53850">
    <property type="entry name" value="Periplasmic binding protein-like II"/>
    <property type="match status" value="1"/>
</dbReference>
<sequence>MDNKPLTPQEVADILKISKSTVYDLMKRRELNSYRVGKKLRVDMADVEKYKNKTKDPTSPSGSSETIKIPSSAAYEDHYFINNTFIISGQDVILDILCRYLNRHTAGIRALRSYEGSYNAVYALYQGEVQAATAHMWDGKTGAYNVPYIERMLPGTPAVIIRLASRMQGFYVARDNPKNIRGWNDLIRPDITLVNREKGSGTRILLDEHLRKMGISGKSIKGYAKEHQSHIAVASSVARGEADCGIGNEKACLQVQGIDFIPIQKEQYDMILKKEDMNQPAVDAIFSILRSDDFKLELQGMGGYDLTELGKIIAET</sequence>
<feature type="domain" description="PBP" evidence="1">
    <location>
        <begin position="100"/>
        <end position="289"/>
    </location>
</feature>
<dbReference type="PANTHER" id="PTHR38431">
    <property type="entry name" value="BLL2305 PROTEIN"/>
    <property type="match status" value="1"/>
</dbReference>
<dbReference type="EMBL" id="AORV01000040">
    <property type="protein sequence ID" value="EMS71271.1"/>
    <property type="molecule type" value="Genomic_DNA"/>
</dbReference>
<reference evidence="3 4" key="1">
    <citation type="journal article" date="2013" name="Genome Announc.">
        <title>Draft Genome Sequence of the Cellulolytic, Mesophilic, Anaerobic Bacterium Clostridium termitidis Strain CT1112 (DSM 5398).</title>
        <authorList>
            <person name="Lal S."/>
            <person name="Ramachandran U."/>
            <person name="Zhang X."/>
            <person name="Munir R."/>
            <person name="Sparling R."/>
            <person name="Levin D.B."/>
        </authorList>
    </citation>
    <scope>NUCLEOTIDE SEQUENCE [LARGE SCALE GENOMIC DNA]</scope>
    <source>
        <strain evidence="3 4">CT1112</strain>
    </source>
</reference>
<dbReference type="InterPro" id="IPR041657">
    <property type="entry name" value="HTH_17"/>
</dbReference>
<proteinExistence type="predicted"/>
<dbReference type="AlphaFoldDB" id="S0FLT0"/>